<dbReference type="Proteomes" id="UP000294664">
    <property type="component" value="Unassembled WGS sequence"/>
</dbReference>
<comment type="pathway">
    <text evidence="2 6">Metabolic intermediate biosynthesis; 5-phospho-alpha-D-ribose 1-diphosphate biosynthesis; 5-phospho-alpha-D-ribose 1-diphosphate from D-ribose 5-phosphate (route II): step 3/3.</text>
</comment>
<comment type="function">
    <text evidence="6">Catalyzes the phosphorylation of ribose 1,5-bisphosphate to 5-phospho-D-ribosyl alpha-1-diphosphate (PRPP).</text>
</comment>
<dbReference type="Gene3D" id="3.40.50.300">
    <property type="entry name" value="P-loop containing nucleotide triphosphate hydrolases"/>
    <property type="match status" value="1"/>
</dbReference>
<evidence type="ECO:0000313" key="8">
    <source>
        <dbReference type="Proteomes" id="UP000294664"/>
    </source>
</evidence>
<gene>
    <name evidence="6" type="primary">phnN</name>
    <name evidence="7" type="ORF">EDC64_11224</name>
</gene>
<feature type="binding site" evidence="6">
    <location>
        <begin position="16"/>
        <end position="23"/>
    </location>
    <ligand>
        <name>ATP</name>
        <dbReference type="ChEBI" id="CHEBI:30616"/>
    </ligand>
</feature>
<dbReference type="GO" id="GO:0006015">
    <property type="term" value="P:5-phosphoribose 1-diphosphate biosynthetic process"/>
    <property type="evidence" value="ECO:0007669"/>
    <property type="project" value="UniProtKB-UniRule"/>
</dbReference>
<dbReference type="RefSeq" id="WP_132033651.1">
    <property type="nucleotide sequence ID" value="NZ_SMAI01000012.1"/>
</dbReference>
<dbReference type="EMBL" id="SMAI01000012">
    <property type="protein sequence ID" value="TCT02591.1"/>
    <property type="molecule type" value="Genomic_DNA"/>
</dbReference>
<dbReference type="GO" id="GO:0033863">
    <property type="term" value="F:ribose 1,5-bisphosphate phosphokinase activity"/>
    <property type="evidence" value="ECO:0007669"/>
    <property type="project" value="UniProtKB-UniRule"/>
</dbReference>
<keyword evidence="7" id="KW-0418">Kinase</keyword>
<keyword evidence="8" id="KW-1185">Reference proteome</keyword>
<dbReference type="EC" id="2.7.4.23" evidence="6"/>
<dbReference type="GO" id="GO:0005524">
    <property type="term" value="F:ATP binding"/>
    <property type="evidence" value="ECO:0007669"/>
    <property type="project" value="UniProtKB-KW"/>
</dbReference>
<keyword evidence="5 6" id="KW-0067">ATP-binding</keyword>
<keyword evidence="4 6" id="KW-0547">Nucleotide-binding</keyword>
<dbReference type="SUPFAM" id="SSF52540">
    <property type="entry name" value="P-loop containing nucleoside triphosphate hydrolases"/>
    <property type="match status" value="1"/>
</dbReference>
<dbReference type="NCBIfam" id="TIGR02322">
    <property type="entry name" value="phosphon_PhnN"/>
    <property type="match status" value="1"/>
</dbReference>
<reference evidence="7 8" key="1">
    <citation type="submission" date="2019-03" db="EMBL/GenBank/DDBJ databases">
        <title>Genomic Encyclopedia of Type Strains, Phase IV (KMG-IV): sequencing the most valuable type-strain genomes for metagenomic binning, comparative biology and taxonomic classification.</title>
        <authorList>
            <person name="Goeker M."/>
        </authorList>
    </citation>
    <scope>NUCLEOTIDE SEQUENCE [LARGE SCALE GENOMIC DNA]</scope>
    <source>
        <strain evidence="7 8">DSM 9035</strain>
    </source>
</reference>
<dbReference type="AlphaFoldDB" id="A0A4R3LQQ4"/>
<accession>A0A4R3LQQ4</accession>
<evidence type="ECO:0000313" key="7">
    <source>
        <dbReference type="EMBL" id="TCT02591.1"/>
    </source>
</evidence>
<sequence>MRPALLGPGPLILVVGPSGAGKDTLIDGARAHLADRADIRFARRLVTRAPGAGEAHGTLTPDAFAAQRATFALHWDAHGLSYALGPEVVAWLAAGDTVVANGSRATLPAARQRFAMLQIVHVTAPPEVLAQRIAARGRETGGDVAARLARTPPLDAPPQFEIENVGTAAEGSAQLAAFIARTADECRAAART</sequence>
<protein>
    <recommendedName>
        <fullName evidence="6">Ribose 1,5-bisphosphate phosphokinase PhnN</fullName>
        <ecNumber evidence="6">2.7.4.23</ecNumber>
    </recommendedName>
    <alternativeName>
        <fullName evidence="6">Ribose 1,5-bisphosphokinase</fullName>
    </alternativeName>
</protein>
<evidence type="ECO:0000256" key="2">
    <source>
        <dbReference type="ARBA" id="ARBA00005069"/>
    </source>
</evidence>
<dbReference type="InterPro" id="IPR012699">
    <property type="entry name" value="PhnN"/>
</dbReference>
<evidence type="ECO:0000256" key="1">
    <source>
        <dbReference type="ARBA" id="ARBA00000373"/>
    </source>
</evidence>
<dbReference type="HAMAP" id="MF_00836">
    <property type="entry name" value="PhnN"/>
    <property type="match status" value="1"/>
</dbReference>
<dbReference type="InterPro" id="IPR027417">
    <property type="entry name" value="P-loop_NTPase"/>
</dbReference>
<name>A0A4R3LQQ4_9HYPH</name>
<comment type="similarity">
    <text evidence="6">Belongs to the ribose 1,5-bisphosphokinase family.</text>
</comment>
<comment type="catalytic activity">
    <reaction evidence="1 6">
        <text>alpha-D-ribose 1,5-bisphosphate + ATP = 5-phospho-alpha-D-ribose 1-diphosphate + ADP</text>
        <dbReference type="Rhea" id="RHEA:20109"/>
        <dbReference type="ChEBI" id="CHEBI:30616"/>
        <dbReference type="ChEBI" id="CHEBI:58017"/>
        <dbReference type="ChEBI" id="CHEBI:68688"/>
        <dbReference type="ChEBI" id="CHEBI:456216"/>
        <dbReference type="EC" id="2.7.4.23"/>
    </reaction>
</comment>
<evidence type="ECO:0000256" key="6">
    <source>
        <dbReference type="HAMAP-Rule" id="MF_00836"/>
    </source>
</evidence>
<organism evidence="7 8">
    <name type="scientific">Aquabacter spiritensis</name>
    <dbReference type="NCBI Taxonomy" id="933073"/>
    <lineage>
        <taxon>Bacteria</taxon>
        <taxon>Pseudomonadati</taxon>
        <taxon>Pseudomonadota</taxon>
        <taxon>Alphaproteobacteria</taxon>
        <taxon>Hyphomicrobiales</taxon>
        <taxon>Xanthobacteraceae</taxon>
        <taxon>Aquabacter</taxon>
    </lineage>
</organism>
<dbReference type="OrthoDB" id="341217at2"/>
<evidence type="ECO:0000256" key="4">
    <source>
        <dbReference type="ARBA" id="ARBA00022741"/>
    </source>
</evidence>
<dbReference type="UniPathway" id="UPA00087">
    <property type="reaction ID" value="UER00175"/>
</dbReference>
<comment type="caution">
    <text evidence="7">The sequence shown here is derived from an EMBL/GenBank/DDBJ whole genome shotgun (WGS) entry which is preliminary data.</text>
</comment>
<proteinExistence type="inferred from homology"/>
<evidence type="ECO:0000256" key="5">
    <source>
        <dbReference type="ARBA" id="ARBA00022840"/>
    </source>
</evidence>
<evidence type="ECO:0000256" key="3">
    <source>
        <dbReference type="ARBA" id="ARBA00022679"/>
    </source>
</evidence>
<dbReference type="GO" id="GO:0019634">
    <property type="term" value="P:organic phosphonate metabolic process"/>
    <property type="evidence" value="ECO:0007669"/>
    <property type="project" value="UniProtKB-UniRule"/>
</dbReference>
<keyword evidence="3 6" id="KW-0808">Transferase</keyword>